<evidence type="ECO:0000259" key="9">
    <source>
        <dbReference type="Pfam" id="PF05504"/>
    </source>
</evidence>
<evidence type="ECO:0000256" key="3">
    <source>
        <dbReference type="ARBA" id="ARBA00022544"/>
    </source>
</evidence>
<dbReference type="Gene3D" id="3.30.300.210">
    <property type="entry name" value="Nutrient germinant receptor protein C, domain 3"/>
    <property type="match status" value="1"/>
</dbReference>
<name>A0A841TYG7_9BACL</name>
<dbReference type="NCBIfam" id="TIGR02887">
    <property type="entry name" value="spore_ger_x_C"/>
    <property type="match status" value="1"/>
</dbReference>
<feature type="signal peptide" evidence="8">
    <location>
        <begin position="1"/>
        <end position="25"/>
    </location>
</feature>
<evidence type="ECO:0000313" key="12">
    <source>
        <dbReference type="Proteomes" id="UP000553776"/>
    </source>
</evidence>
<reference evidence="11 12" key="1">
    <citation type="submission" date="2020-08" db="EMBL/GenBank/DDBJ databases">
        <title>Cohnella phylogeny.</title>
        <authorList>
            <person name="Dunlap C."/>
        </authorList>
    </citation>
    <scope>NUCLEOTIDE SEQUENCE [LARGE SCALE GENOMIC DNA]</scope>
    <source>
        <strain evidence="11 12">DSM 25239</strain>
    </source>
</reference>
<evidence type="ECO:0000256" key="8">
    <source>
        <dbReference type="SAM" id="SignalP"/>
    </source>
</evidence>
<gene>
    <name evidence="11" type="ORF">H7B90_05730</name>
</gene>
<dbReference type="GO" id="GO:0009847">
    <property type="term" value="P:spore germination"/>
    <property type="evidence" value="ECO:0007669"/>
    <property type="project" value="InterPro"/>
</dbReference>
<feature type="domain" description="Spore germination GerAC-like C-terminal" evidence="9">
    <location>
        <begin position="229"/>
        <end position="397"/>
    </location>
</feature>
<dbReference type="InterPro" id="IPR057336">
    <property type="entry name" value="GerAC_N"/>
</dbReference>
<evidence type="ECO:0000259" key="10">
    <source>
        <dbReference type="Pfam" id="PF25198"/>
    </source>
</evidence>
<dbReference type="EMBL" id="JACJVR010000019">
    <property type="protein sequence ID" value="MBB6690900.1"/>
    <property type="molecule type" value="Genomic_DNA"/>
</dbReference>
<dbReference type="PANTHER" id="PTHR35789:SF1">
    <property type="entry name" value="SPORE GERMINATION PROTEIN B3"/>
    <property type="match status" value="1"/>
</dbReference>
<evidence type="ECO:0000313" key="11">
    <source>
        <dbReference type="EMBL" id="MBB6690900.1"/>
    </source>
</evidence>
<dbReference type="InterPro" id="IPR008844">
    <property type="entry name" value="Spore_GerAC-like"/>
</dbReference>
<dbReference type="Pfam" id="PF05504">
    <property type="entry name" value="Spore_GerAC"/>
    <property type="match status" value="1"/>
</dbReference>
<proteinExistence type="inferred from homology"/>
<evidence type="ECO:0000256" key="6">
    <source>
        <dbReference type="ARBA" id="ARBA00023139"/>
    </source>
</evidence>
<dbReference type="GO" id="GO:0016020">
    <property type="term" value="C:membrane"/>
    <property type="evidence" value="ECO:0007669"/>
    <property type="project" value="UniProtKB-SubCell"/>
</dbReference>
<keyword evidence="6" id="KW-0564">Palmitate</keyword>
<dbReference type="Proteomes" id="UP000553776">
    <property type="component" value="Unassembled WGS sequence"/>
</dbReference>
<comment type="subcellular location">
    <subcellularLocation>
        <location evidence="1">Membrane</location>
        <topology evidence="1">Lipid-anchor</topology>
    </subcellularLocation>
</comment>
<dbReference type="AlphaFoldDB" id="A0A841TYG7"/>
<comment type="similarity">
    <text evidence="2">Belongs to the GerABKC lipoprotein family.</text>
</comment>
<keyword evidence="3" id="KW-0309">Germination</keyword>
<keyword evidence="5" id="KW-0472">Membrane</keyword>
<protein>
    <submittedName>
        <fullName evidence="11">Ger(X)C family spore germination protein</fullName>
    </submittedName>
</protein>
<accession>A0A841TYG7</accession>
<sequence>MRRASLLLRAAIALLGVLSSAGCWSSGEIETQSVYIGMAMDKSKSDETEAALDRKGGSYPKRDAIASTIQIVAVQTATGASPKQAGGEKKQSFRNLTLTGDSVLEILREASLRLDRPLIGHHLKVIVIGDRLARDASMGQLLDFFLTDNDIRMSSLVFVSNGHASEVMESGVKEEVPAFHLWGLAKNRYRNIKILPSRSLATVNGFVQAGDNFLLQNVIAAKGEMKLAGAGVFDGRSGKLRGFLNEEEVQSWVWLTGRGEGGVLKIDDERTRQVLAYEIETMSSRTKASVSKDGDISFDVRVESRGRLAENWTSSIRQSDSASIKKAERMFEEAVSNGIGSLLRKLQRDYGIDAAEFGNQLRIQHPKTWNKVKNDWNDRFRQASIRCRVQITIADSGAKADPAPNAP</sequence>
<dbReference type="PANTHER" id="PTHR35789">
    <property type="entry name" value="SPORE GERMINATION PROTEIN B3"/>
    <property type="match status" value="1"/>
</dbReference>
<evidence type="ECO:0000256" key="1">
    <source>
        <dbReference type="ARBA" id="ARBA00004635"/>
    </source>
</evidence>
<comment type="caution">
    <text evidence="11">The sequence shown here is derived from an EMBL/GenBank/DDBJ whole genome shotgun (WGS) entry which is preliminary data.</text>
</comment>
<feature type="domain" description="Spore germination protein N-terminal" evidence="10">
    <location>
        <begin position="28"/>
        <end position="199"/>
    </location>
</feature>
<feature type="chain" id="PRO_5039588226" evidence="8">
    <location>
        <begin position="26"/>
        <end position="407"/>
    </location>
</feature>
<dbReference type="InterPro" id="IPR038501">
    <property type="entry name" value="Spore_GerAC_C_sf"/>
</dbReference>
<keyword evidence="12" id="KW-1185">Reference proteome</keyword>
<evidence type="ECO:0000256" key="4">
    <source>
        <dbReference type="ARBA" id="ARBA00022729"/>
    </source>
</evidence>
<evidence type="ECO:0000256" key="2">
    <source>
        <dbReference type="ARBA" id="ARBA00007886"/>
    </source>
</evidence>
<evidence type="ECO:0000256" key="7">
    <source>
        <dbReference type="ARBA" id="ARBA00023288"/>
    </source>
</evidence>
<keyword evidence="7" id="KW-0449">Lipoprotein</keyword>
<organism evidence="11 12">
    <name type="scientific">Cohnella xylanilytica</name>
    <dbReference type="NCBI Taxonomy" id="557555"/>
    <lineage>
        <taxon>Bacteria</taxon>
        <taxon>Bacillati</taxon>
        <taxon>Bacillota</taxon>
        <taxon>Bacilli</taxon>
        <taxon>Bacillales</taxon>
        <taxon>Paenibacillaceae</taxon>
        <taxon>Cohnella</taxon>
    </lineage>
</organism>
<keyword evidence="4 8" id="KW-0732">Signal</keyword>
<dbReference type="Pfam" id="PF25198">
    <property type="entry name" value="Spore_GerAC_N"/>
    <property type="match status" value="1"/>
</dbReference>
<dbReference type="PROSITE" id="PS51257">
    <property type="entry name" value="PROKAR_LIPOPROTEIN"/>
    <property type="match status" value="1"/>
</dbReference>
<dbReference type="InterPro" id="IPR046953">
    <property type="entry name" value="Spore_GerAC-like_C"/>
</dbReference>
<evidence type="ECO:0000256" key="5">
    <source>
        <dbReference type="ARBA" id="ARBA00023136"/>
    </source>
</evidence>
<dbReference type="RefSeq" id="WP_185134896.1">
    <property type="nucleotide sequence ID" value="NZ_JACJVR010000019.1"/>
</dbReference>